<dbReference type="EMBL" id="JABDTM020011716">
    <property type="protein sequence ID" value="KAH0820503.1"/>
    <property type="molecule type" value="Genomic_DNA"/>
</dbReference>
<dbReference type="InterPro" id="IPR039227">
    <property type="entry name" value="GNG13"/>
</dbReference>
<dbReference type="InterPro" id="IPR032675">
    <property type="entry name" value="LRR_dom_sf"/>
</dbReference>
<dbReference type="PANTHER" id="PTHR15936">
    <property type="entry name" value="GUANINE NUCLEOTIDE-BINDING PROTEIN G I /G S /G O GAMMA-13 SUBUNIT"/>
    <property type="match status" value="1"/>
</dbReference>
<keyword evidence="3" id="KW-1185">Reference proteome</keyword>
<dbReference type="AlphaFoldDB" id="A0A8J6HVW7"/>
<feature type="domain" description="DUF4817" evidence="1">
    <location>
        <begin position="6"/>
        <end position="58"/>
    </location>
</feature>
<sequence>MPYSNEEYLDMVLLYGECNQDATAGAEEYAARFPNRRRPNPHVILRLISRARHTGSLNLTLKGVAGAPRTARVHAMDGACESYHKCVVLQNPQPIEIPKTIVYIHTIISEYNIYERKTILEEYAFVDGELLYNHYKTFPFIICGLESRVPEATASVRCTQLAVVRRKSTKLAASPPRTPAIKLGQLTHEESFSAKISSEGMRQPTIHQMREESFVEEKERKSKGCSKDRINQVEYSIFTNNSKTFQMRTDNILRIGDNVLTVDVDLGNNTILCSKIFDKLRNIRCLSIQATSVVEIETNFLQGKGLDSRLEIHDGKFQTIKKHTFHDLEITFLFLLENKITTIEEEAFANLSRLKILNLNGNQLKELNPRSFVGLPQLDDFRAIENVISKLQKNVFGFLKNREATIDLSSNCIEVVDKGVFDGSNATTIDIQLRNNRIEFIPPEICQHHRFVEIDVCNNRISKISPEFFEEDFNITFLNTDCNPLDENTLQVLFDLRNQNNVFERSYPCCFGQGSVVPCFGSLVRSSVGDGFSSSLGDAVFRGGCNEGVAFGMEKYKQ</sequence>
<dbReference type="PANTHER" id="PTHR15936:SF2">
    <property type="entry name" value="GUANINE NUCLEOTIDE-BINDING PROTEIN G(I)_G(S)_G(O) SUBUNIT GAMMA-13"/>
    <property type="match status" value="1"/>
</dbReference>
<protein>
    <recommendedName>
        <fullName evidence="1">DUF4817 domain-containing protein</fullName>
    </recommendedName>
</protein>
<dbReference type="GO" id="GO:0007200">
    <property type="term" value="P:phospholipase C-activating G protein-coupled receptor signaling pathway"/>
    <property type="evidence" value="ECO:0007669"/>
    <property type="project" value="InterPro"/>
</dbReference>
<reference evidence="2" key="2">
    <citation type="submission" date="2021-08" db="EMBL/GenBank/DDBJ databases">
        <authorList>
            <person name="Eriksson T."/>
        </authorList>
    </citation>
    <scope>NUCLEOTIDE SEQUENCE</scope>
    <source>
        <strain evidence="2">Stoneville</strain>
        <tissue evidence="2">Whole head</tissue>
    </source>
</reference>
<dbReference type="InterPro" id="IPR001611">
    <property type="entry name" value="Leu-rich_rpt"/>
</dbReference>
<dbReference type="Pfam" id="PF13855">
    <property type="entry name" value="LRR_8"/>
    <property type="match status" value="1"/>
</dbReference>
<dbReference type="Proteomes" id="UP000719412">
    <property type="component" value="Unassembled WGS sequence"/>
</dbReference>
<proteinExistence type="predicted"/>
<organism evidence="2 3">
    <name type="scientific">Tenebrio molitor</name>
    <name type="common">Yellow mealworm beetle</name>
    <dbReference type="NCBI Taxonomy" id="7067"/>
    <lineage>
        <taxon>Eukaryota</taxon>
        <taxon>Metazoa</taxon>
        <taxon>Ecdysozoa</taxon>
        <taxon>Arthropoda</taxon>
        <taxon>Hexapoda</taxon>
        <taxon>Insecta</taxon>
        <taxon>Pterygota</taxon>
        <taxon>Neoptera</taxon>
        <taxon>Endopterygota</taxon>
        <taxon>Coleoptera</taxon>
        <taxon>Polyphaga</taxon>
        <taxon>Cucujiformia</taxon>
        <taxon>Tenebrionidae</taxon>
        <taxon>Tenebrio</taxon>
    </lineage>
</organism>
<reference evidence="2" key="1">
    <citation type="journal article" date="2020" name="J Insects Food Feed">
        <title>The yellow mealworm (Tenebrio molitor) genome: a resource for the emerging insects as food and feed industry.</title>
        <authorList>
            <person name="Eriksson T."/>
            <person name="Andere A."/>
            <person name="Kelstrup H."/>
            <person name="Emery V."/>
            <person name="Picard C."/>
        </authorList>
    </citation>
    <scope>NUCLEOTIDE SEQUENCE</scope>
    <source>
        <strain evidence="2">Stoneville</strain>
        <tissue evidence="2">Whole head</tissue>
    </source>
</reference>
<dbReference type="Gene3D" id="3.80.10.10">
    <property type="entry name" value="Ribonuclease Inhibitor"/>
    <property type="match status" value="2"/>
</dbReference>
<gene>
    <name evidence="2" type="ORF">GEV33_002288</name>
</gene>
<dbReference type="GO" id="GO:0031681">
    <property type="term" value="F:G-protein beta-subunit binding"/>
    <property type="evidence" value="ECO:0007669"/>
    <property type="project" value="InterPro"/>
</dbReference>
<evidence type="ECO:0000313" key="2">
    <source>
        <dbReference type="EMBL" id="KAH0820503.1"/>
    </source>
</evidence>
<evidence type="ECO:0000313" key="3">
    <source>
        <dbReference type="Proteomes" id="UP000719412"/>
    </source>
</evidence>
<dbReference type="GO" id="GO:0050909">
    <property type="term" value="P:sensory perception of taste"/>
    <property type="evidence" value="ECO:0007669"/>
    <property type="project" value="InterPro"/>
</dbReference>
<name>A0A8J6HVW7_TENMO</name>
<comment type="caution">
    <text evidence="2">The sequence shown here is derived from an EMBL/GenBank/DDBJ whole genome shotgun (WGS) entry which is preliminary data.</text>
</comment>
<dbReference type="SUPFAM" id="SSF52058">
    <property type="entry name" value="L domain-like"/>
    <property type="match status" value="1"/>
</dbReference>
<dbReference type="GO" id="GO:0005834">
    <property type="term" value="C:heterotrimeric G-protein complex"/>
    <property type="evidence" value="ECO:0007669"/>
    <property type="project" value="InterPro"/>
</dbReference>
<dbReference type="Pfam" id="PF16087">
    <property type="entry name" value="DUF4817"/>
    <property type="match status" value="1"/>
</dbReference>
<accession>A0A8J6HVW7</accession>
<dbReference type="InterPro" id="IPR032135">
    <property type="entry name" value="DUF4817"/>
</dbReference>
<evidence type="ECO:0000259" key="1">
    <source>
        <dbReference type="Pfam" id="PF16087"/>
    </source>
</evidence>